<sequence length="112" mass="12097">GEPITFCEESFVNHRSSMMKNFLSMAVNLQLFKQVQTAVHVCLSITSTADQIASISSKPPLGRLPPQAVALGNRSLSPRPPPLERRGWGELICSTPLSAKVSGDSSFARAML</sequence>
<accession>A0ABV0QZK0</accession>
<keyword evidence="2" id="KW-1185">Reference proteome</keyword>
<comment type="caution">
    <text evidence="1">The sequence shown here is derived from an EMBL/GenBank/DDBJ whole genome shotgun (WGS) entry which is preliminary data.</text>
</comment>
<name>A0ABV0QZK0_9TELE</name>
<protein>
    <submittedName>
        <fullName evidence="1">Uncharacterized protein</fullName>
    </submittedName>
</protein>
<reference evidence="1 2" key="1">
    <citation type="submission" date="2021-06" db="EMBL/GenBank/DDBJ databases">
        <authorList>
            <person name="Palmer J.M."/>
        </authorList>
    </citation>
    <scope>NUCLEOTIDE SEQUENCE [LARGE SCALE GENOMIC DNA]</scope>
    <source>
        <strain evidence="1 2">XC_2019</strain>
        <tissue evidence="1">Muscle</tissue>
    </source>
</reference>
<dbReference type="EMBL" id="JAHRIN010027427">
    <property type="protein sequence ID" value="MEQ2201270.1"/>
    <property type="molecule type" value="Genomic_DNA"/>
</dbReference>
<organism evidence="1 2">
    <name type="scientific">Xenoophorus captivus</name>
    <dbReference type="NCBI Taxonomy" id="1517983"/>
    <lineage>
        <taxon>Eukaryota</taxon>
        <taxon>Metazoa</taxon>
        <taxon>Chordata</taxon>
        <taxon>Craniata</taxon>
        <taxon>Vertebrata</taxon>
        <taxon>Euteleostomi</taxon>
        <taxon>Actinopterygii</taxon>
        <taxon>Neopterygii</taxon>
        <taxon>Teleostei</taxon>
        <taxon>Neoteleostei</taxon>
        <taxon>Acanthomorphata</taxon>
        <taxon>Ovalentaria</taxon>
        <taxon>Atherinomorphae</taxon>
        <taxon>Cyprinodontiformes</taxon>
        <taxon>Goodeidae</taxon>
        <taxon>Xenoophorus</taxon>
    </lineage>
</organism>
<gene>
    <name evidence="1" type="ORF">XENOCAPTIV_010034</name>
</gene>
<dbReference type="Proteomes" id="UP001434883">
    <property type="component" value="Unassembled WGS sequence"/>
</dbReference>
<dbReference type="Gene3D" id="6.10.140.1000">
    <property type="match status" value="1"/>
</dbReference>
<proteinExistence type="predicted"/>
<feature type="non-terminal residue" evidence="1">
    <location>
        <position position="1"/>
    </location>
</feature>
<evidence type="ECO:0000313" key="1">
    <source>
        <dbReference type="EMBL" id="MEQ2201270.1"/>
    </source>
</evidence>
<evidence type="ECO:0000313" key="2">
    <source>
        <dbReference type="Proteomes" id="UP001434883"/>
    </source>
</evidence>